<protein>
    <submittedName>
        <fullName evidence="1">Uncharacterized protein</fullName>
    </submittedName>
</protein>
<name>A0A2P2NIW8_RHIMU</name>
<dbReference type="EMBL" id="GGEC01061931">
    <property type="protein sequence ID" value="MBX42415.1"/>
    <property type="molecule type" value="Transcribed_RNA"/>
</dbReference>
<accession>A0A2P2NIW8</accession>
<organism evidence="1">
    <name type="scientific">Rhizophora mucronata</name>
    <name type="common">Asiatic mangrove</name>
    <dbReference type="NCBI Taxonomy" id="61149"/>
    <lineage>
        <taxon>Eukaryota</taxon>
        <taxon>Viridiplantae</taxon>
        <taxon>Streptophyta</taxon>
        <taxon>Embryophyta</taxon>
        <taxon>Tracheophyta</taxon>
        <taxon>Spermatophyta</taxon>
        <taxon>Magnoliopsida</taxon>
        <taxon>eudicotyledons</taxon>
        <taxon>Gunneridae</taxon>
        <taxon>Pentapetalae</taxon>
        <taxon>rosids</taxon>
        <taxon>fabids</taxon>
        <taxon>Malpighiales</taxon>
        <taxon>Rhizophoraceae</taxon>
        <taxon>Rhizophora</taxon>
    </lineage>
</organism>
<sequence length="68" mass="7997">MHIKMWTPFSYKQEACLAVIKMYPVPELTLHTLSDTEPRRSAQHILHPKIIPCKHWFHDANKPSSKMT</sequence>
<evidence type="ECO:0000313" key="1">
    <source>
        <dbReference type="EMBL" id="MBX42415.1"/>
    </source>
</evidence>
<reference evidence="1" key="1">
    <citation type="submission" date="2018-02" db="EMBL/GenBank/DDBJ databases">
        <title>Rhizophora mucronata_Transcriptome.</title>
        <authorList>
            <person name="Meera S.P."/>
            <person name="Sreeshan A."/>
            <person name="Augustine A."/>
        </authorList>
    </citation>
    <scope>NUCLEOTIDE SEQUENCE</scope>
    <source>
        <tissue evidence="1">Leaf</tissue>
    </source>
</reference>
<proteinExistence type="predicted"/>
<dbReference type="AlphaFoldDB" id="A0A2P2NIW8"/>